<dbReference type="AlphaFoldDB" id="T2IZD6"/>
<reference evidence="1 2" key="1">
    <citation type="submission" date="2013-01" db="EMBL/GenBank/DDBJ databases">
        <authorList>
            <person name="Bench S."/>
        </authorList>
    </citation>
    <scope>NUCLEOTIDE SEQUENCE [LARGE SCALE GENOMIC DNA]</scope>
    <source>
        <strain evidence="1 2">WH 0005</strain>
    </source>
</reference>
<gene>
    <name evidence="1" type="ORF">CWATWH0005_4348</name>
</gene>
<proteinExistence type="predicted"/>
<comment type="caution">
    <text evidence="1">The sequence shown here is derived from an EMBL/GenBank/DDBJ whole genome shotgun (WGS) entry which is preliminary data.</text>
</comment>
<organism evidence="1 2">
    <name type="scientific">Crocosphaera watsonii WH 0005</name>
    <dbReference type="NCBI Taxonomy" id="423472"/>
    <lineage>
        <taxon>Bacteria</taxon>
        <taxon>Bacillati</taxon>
        <taxon>Cyanobacteriota</taxon>
        <taxon>Cyanophyceae</taxon>
        <taxon>Oscillatoriophycideae</taxon>
        <taxon>Chroococcales</taxon>
        <taxon>Aphanothecaceae</taxon>
        <taxon>Crocosphaera</taxon>
    </lineage>
</organism>
<sequence>MSTIHHLLSTNISSTRVLSKKCLGLILLKPDAIIRAIAFLSILVISCQNF</sequence>
<evidence type="ECO:0000313" key="2">
    <source>
        <dbReference type="Proteomes" id="UP000017981"/>
    </source>
</evidence>
<accession>T2IZD6</accession>
<dbReference type="EMBL" id="CAQL01000974">
    <property type="protein sequence ID" value="CCQ58162.1"/>
    <property type="molecule type" value="Genomic_DNA"/>
</dbReference>
<protein>
    <submittedName>
        <fullName evidence="1">Uncharacterized protein</fullName>
    </submittedName>
</protein>
<reference evidence="1 2" key="2">
    <citation type="submission" date="2013-09" db="EMBL/GenBank/DDBJ databases">
        <title>Whole genome comparison of six Crocosphaera watsonii strains with differing phenotypes.</title>
        <authorList>
            <person name="Bench S.R."/>
            <person name="Heller P."/>
            <person name="Frank I."/>
            <person name="Arciniega M."/>
            <person name="Shilova I.N."/>
            <person name="Zehr J.P."/>
        </authorList>
    </citation>
    <scope>NUCLEOTIDE SEQUENCE [LARGE SCALE GENOMIC DNA]</scope>
    <source>
        <strain evidence="1 2">WH 0005</strain>
    </source>
</reference>
<evidence type="ECO:0000313" key="1">
    <source>
        <dbReference type="EMBL" id="CCQ58162.1"/>
    </source>
</evidence>
<name>T2IZD6_CROWT</name>
<dbReference type="Proteomes" id="UP000017981">
    <property type="component" value="Unassembled WGS sequence"/>
</dbReference>